<accession>A0A397JCN5</accession>
<dbReference type="OrthoDB" id="2478835at2759"/>
<evidence type="ECO:0000256" key="1">
    <source>
        <dbReference type="SAM" id="Coils"/>
    </source>
</evidence>
<reference evidence="2 3" key="1">
    <citation type="submission" date="2018-08" db="EMBL/GenBank/DDBJ databases">
        <title>Genome and evolution of the arbuscular mycorrhizal fungus Diversispora epigaea (formerly Glomus versiforme) and its bacterial endosymbionts.</title>
        <authorList>
            <person name="Sun X."/>
            <person name="Fei Z."/>
            <person name="Harrison M."/>
        </authorList>
    </citation>
    <scope>NUCLEOTIDE SEQUENCE [LARGE SCALE GENOMIC DNA]</scope>
    <source>
        <strain evidence="2 3">IT104</strain>
    </source>
</reference>
<feature type="coiled-coil region" evidence="1">
    <location>
        <begin position="268"/>
        <end position="302"/>
    </location>
</feature>
<keyword evidence="1" id="KW-0175">Coiled coil</keyword>
<evidence type="ECO:0008006" key="4">
    <source>
        <dbReference type="Google" id="ProtNLM"/>
    </source>
</evidence>
<keyword evidence="3" id="KW-1185">Reference proteome</keyword>
<dbReference type="Proteomes" id="UP000266861">
    <property type="component" value="Unassembled WGS sequence"/>
</dbReference>
<gene>
    <name evidence="2" type="ORF">Glove_66g189</name>
</gene>
<organism evidence="2 3">
    <name type="scientific">Diversispora epigaea</name>
    <dbReference type="NCBI Taxonomy" id="1348612"/>
    <lineage>
        <taxon>Eukaryota</taxon>
        <taxon>Fungi</taxon>
        <taxon>Fungi incertae sedis</taxon>
        <taxon>Mucoromycota</taxon>
        <taxon>Glomeromycotina</taxon>
        <taxon>Glomeromycetes</taxon>
        <taxon>Diversisporales</taxon>
        <taxon>Diversisporaceae</taxon>
        <taxon>Diversispora</taxon>
    </lineage>
</organism>
<proteinExistence type="predicted"/>
<dbReference type="EMBL" id="PQFF01000063">
    <property type="protein sequence ID" value="RHZ85337.1"/>
    <property type="molecule type" value="Genomic_DNA"/>
</dbReference>
<comment type="caution">
    <text evidence="2">The sequence shown here is derived from an EMBL/GenBank/DDBJ whole genome shotgun (WGS) entry which is preliminary data.</text>
</comment>
<dbReference type="GO" id="GO:0003676">
    <property type="term" value="F:nucleic acid binding"/>
    <property type="evidence" value="ECO:0007669"/>
    <property type="project" value="InterPro"/>
</dbReference>
<protein>
    <recommendedName>
        <fullName evidence="4">RRM domain-containing protein</fullName>
    </recommendedName>
</protein>
<dbReference type="SUPFAM" id="SSF54928">
    <property type="entry name" value="RNA-binding domain, RBD"/>
    <property type="match status" value="1"/>
</dbReference>
<sequence>MIRAPLTRKNRFTTTNSIVKFWDVPIKTNRQDFLRMIENKFGKIKSNSARLNGLYHTFWIEFETQGVAEEILTQKSQIVGNECVRVTTPEIKYADLLKLKETGFAAKALDVPQTMSPAELYTIMMQIGTQTCYMPLTRNGNRKGLAILNFESQEILDAAVGKGYYVGQHVIKIVAAETKICHQCKSMDHLVKDCQIAKEIKEREFRQKQNYQRFNQTYRKYQPRIYNTLSNRYTNQTNTYAEITRRRGPNFNEQQQSQTQQNGNKNENQKIMQLLENITNRLGKLEENIAQLNERVDHIQFDREIQREERISRNLNTHDEQQFESYKNLTNSVTNSTNNNDESNNAQNEIAQYLGQIMGKLENMESQITNAHQRIDRAIGNQHNQQGENYNTQTHY</sequence>
<name>A0A397JCN5_9GLOM</name>
<dbReference type="AlphaFoldDB" id="A0A397JCN5"/>
<evidence type="ECO:0000313" key="3">
    <source>
        <dbReference type="Proteomes" id="UP000266861"/>
    </source>
</evidence>
<evidence type="ECO:0000313" key="2">
    <source>
        <dbReference type="EMBL" id="RHZ85337.1"/>
    </source>
</evidence>
<dbReference type="InterPro" id="IPR035979">
    <property type="entry name" value="RBD_domain_sf"/>
</dbReference>